<proteinExistence type="predicted"/>
<keyword evidence="1" id="KW-1133">Transmembrane helix</keyword>
<dbReference type="InterPro" id="IPR016186">
    <property type="entry name" value="C-type_lectin-like/link_sf"/>
</dbReference>
<evidence type="ECO:0000256" key="1">
    <source>
        <dbReference type="SAM" id="Phobius"/>
    </source>
</evidence>
<gene>
    <name evidence="2" type="primary">SWPV2-258</name>
</gene>
<dbReference type="EMBL" id="KX857215">
    <property type="protein sequence ID" value="ARE67509.1"/>
    <property type="molecule type" value="Genomic_DNA"/>
</dbReference>
<dbReference type="Proteomes" id="UP000319767">
    <property type="component" value="Segment"/>
</dbReference>
<evidence type="ECO:0000313" key="2">
    <source>
        <dbReference type="EMBL" id="ARE67509.1"/>
    </source>
</evidence>
<reference evidence="2" key="1">
    <citation type="journal article" date="2017" name="BMC Genomics">
        <title>Genomic characterization of two novel pathogenic avipoxviruses isolated from pacific shearwaters (Ardenna spp.).</title>
        <authorList>
            <person name="Sarker S."/>
            <person name="Das S."/>
            <person name="Lavers J.L."/>
            <person name="Hutton I."/>
            <person name="Helbig K."/>
            <person name="Imbery J."/>
            <person name="Upton C."/>
            <person name="Raidal S.R."/>
        </authorList>
    </citation>
    <scope>NUCLEOTIDE SEQUENCE [LARGE SCALE GENOMIC DNA]</scope>
    <source>
        <strain evidence="2">SWPV-2</strain>
    </source>
</reference>
<name>A0A1V0QGM2_CNPV</name>
<keyword evidence="1" id="KW-0472">Membrane</keyword>
<dbReference type="SUPFAM" id="SSF56436">
    <property type="entry name" value="C-type lectin-like"/>
    <property type="match status" value="1"/>
</dbReference>
<organism evidence="2">
    <name type="scientific">Shearwaterpox virus</name>
    <dbReference type="NCBI Taxonomy" id="1974596"/>
    <lineage>
        <taxon>Viruses</taxon>
        <taxon>Varidnaviria</taxon>
        <taxon>Bamfordvirae</taxon>
        <taxon>Nucleocytoviricota</taxon>
        <taxon>Pokkesviricetes</taxon>
        <taxon>Chitovirales</taxon>
        <taxon>Poxviridae</taxon>
        <taxon>Chordopoxvirinae</taxon>
        <taxon>Avipoxvirus</taxon>
        <taxon>Avipoxvirus canarypox</taxon>
        <taxon>Canarypox virus</taxon>
    </lineage>
</organism>
<feature type="transmembrane region" description="Helical" evidence="1">
    <location>
        <begin position="21"/>
        <end position="42"/>
    </location>
</feature>
<keyword evidence="1" id="KW-0812">Transmembrane</keyword>
<dbReference type="Gene3D" id="3.10.100.10">
    <property type="entry name" value="Mannose-Binding Protein A, subunit A"/>
    <property type="match status" value="1"/>
</dbReference>
<accession>A0A1V0QGM2</accession>
<sequence>MYGVLYILNMNRQTITRVKKSCTYLIHTIAALLGTFLLTLFATNVTLYNKLQICGNRDGMAGWVLINNNCYTLVENITFTDLIRYCAMHDSIIPNSLEQKEVLLVSSALGVMDYWMPFTKKKGKWFHGKKQVEVKGDQAKRLSMGKTKKPRKSEKCSIYYDGIIEEYCDTKHRGICFTQYY</sequence>
<protein>
    <submittedName>
        <fullName evidence="2">SWPV2-ORF258</fullName>
    </submittedName>
</protein>
<dbReference type="InterPro" id="IPR016187">
    <property type="entry name" value="CTDL_fold"/>
</dbReference>